<accession>A0A9N9LJW2</accession>
<dbReference type="OrthoDB" id="870at2759"/>
<dbReference type="InterPro" id="IPR036168">
    <property type="entry name" value="AP2_Mu_C_sf"/>
</dbReference>
<dbReference type="Pfam" id="PF00928">
    <property type="entry name" value="Adap_comp_sub"/>
    <property type="match status" value="1"/>
</dbReference>
<dbReference type="Proteomes" id="UP000701801">
    <property type="component" value="Unassembled WGS sequence"/>
</dbReference>
<organism evidence="6 7">
    <name type="scientific">Hymenoscyphus albidus</name>
    <dbReference type="NCBI Taxonomy" id="595503"/>
    <lineage>
        <taxon>Eukaryota</taxon>
        <taxon>Fungi</taxon>
        <taxon>Dikarya</taxon>
        <taxon>Ascomycota</taxon>
        <taxon>Pezizomycotina</taxon>
        <taxon>Leotiomycetes</taxon>
        <taxon>Helotiales</taxon>
        <taxon>Helotiaceae</taxon>
        <taxon>Hymenoscyphus</taxon>
    </lineage>
</organism>
<reference evidence="6" key="1">
    <citation type="submission" date="2021-07" db="EMBL/GenBank/DDBJ databases">
        <authorList>
            <person name="Durling M."/>
        </authorList>
    </citation>
    <scope>NUCLEOTIDE SEQUENCE</scope>
</reference>
<dbReference type="InterPro" id="IPR011012">
    <property type="entry name" value="Longin-like_dom_sf"/>
</dbReference>
<dbReference type="CDD" id="cd09252">
    <property type="entry name" value="AP-3_Mu3_Cterm"/>
    <property type="match status" value="1"/>
</dbReference>
<dbReference type="Gene3D" id="2.60.40.1170">
    <property type="entry name" value="Mu homology domain, subdomain B"/>
    <property type="match status" value="1"/>
</dbReference>
<evidence type="ECO:0000256" key="4">
    <source>
        <dbReference type="SAM" id="MobiDB-lite"/>
    </source>
</evidence>
<feature type="compositionally biased region" description="Gly residues" evidence="4">
    <location>
        <begin position="467"/>
        <end position="478"/>
    </location>
</feature>
<evidence type="ECO:0000256" key="3">
    <source>
        <dbReference type="ARBA" id="ARBA00023136"/>
    </source>
</evidence>
<evidence type="ECO:0000256" key="2">
    <source>
        <dbReference type="ARBA" id="ARBA00022448"/>
    </source>
</evidence>
<feature type="compositionally biased region" description="Low complexity" evidence="4">
    <location>
        <begin position="450"/>
        <end position="466"/>
    </location>
</feature>
<dbReference type="EMBL" id="CAJVRM010000180">
    <property type="protein sequence ID" value="CAG8976519.1"/>
    <property type="molecule type" value="Genomic_DNA"/>
</dbReference>
<dbReference type="Gene3D" id="3.30.450.60">
    <property type="match status" value="1"/>
</dbReference>
<gene>
    <name evidence="6" type="ORF">HYALB_00006017</name>
</gene>
<evidence type="ECO:0000313" key="6">
    <source>
        <dbReference type="EMBL" id="CAG8976519.1"/>
    </source>
</evidence>
<dbReference type="PANTHER" id="PTHR10529">
    <property type="entry name" value="AP COMPLEX SUBUNIT MU"/>
    <property type="match status" value="1"/>
</dbReference>
<dbReference type="SUPFAM" id="SSF49447">
    <property type="entry name" value="Second domain of Mu2 adaptin subunit (ap50) of ap2 adaptor"/>
    <property type="match status" value="1"/>
</dbReference>
<evidence type="ECO:0000259" key="5">
    <source>
        <dbReference type="PROSITE" id="PS51072"/>
    </source>
</evidence>
<dbReference type="PROSITE" id="PS51072">
    <property type="entry name" value="MHD"/>
    <property type="match status" value="1"/>
</dbReference>
<proteinExistence type="predicted"/>
<sequence length="657" mass="70852">MRCLTHYPTWHAIVSVSRQRSRKWFNICRWVVGHGDMRLGISSGCDVGIGLLRTRRSTGGGLEKKLRGSRSCSRSHKDCPCISWSSLPSTPRLELGYSTVLANATKHNPVLTMSEVIEALHVYDENNRPILSHVYTGRPLSAQQLLPLYSNHPQPRPSLIYLPNTSPPTLVFSLIHSNLLFLLTSSSEIEPLLALEFLHRIIDVLEEFVGSPLLAHKVESSYDVIAQLLNEMCDSGAVSTTEPNALRDLVEVEGWIGKLLGGITIPGKAGFSTSSSSNMSGISSATALAANTPALPWRRANVRHTSNELYVDIVETLSVTLAPSGRPLAAFANGTIAFTSKISGVPDLLLNLSTPSGKQNINSVMELPVFHPCVRLARWKEKPGELSFVPPDGRFVLAGYEVDLLPFQSGQGISANTSSLKLPVQVEIKTNLGPTGSDFEVKLLITKVSGQGNSSISGSSSRSNAGGRAGSGFGGLGMHAGTSSTPTLEDLVVSIPLPDGVRNLSEIRPSRGDTTYNPGGTNLEWHIPAKEAVAGGANLRCTVAGPLTDEEDFEGNGFRLDGKYDYDEDAYQSTPAQSEKVDKPDEHSDARKIEQNKILMPSTASVSFSVKGWLASGIKVESLVIDMRKSRGVGEGVRPYKGVKYLTISRKGVEARC</sequence>
<dbReference type="AlphaFoldDB" id="A0A9N9LJW2"/>
<keyword evidence="2" id="KW-0813">Transport</keyword>
<protein>
    <recommendedName>
        <fullName evidence="5">MHD domain-containing protein</fullName>
    </recommendedName>
</protein>
<keyword evidence="3" id="KW-0472">Membrane</keyword>
<dbReference type="SUPFAM" id="SSF64356">
    <property type="entry name" value="SNARE-like"/>
    <property type="match status" value="1"/>
</dbReference>
<comment type="caution">
    <text evidence="6">The sequence shown here is derived from an EMBL/GenBank/DDBJ whole genome shotgun (WGS) entry which is preliminary data.</text>
</comment>
<feature type="region of interest" description="Disordered" evidence="4">
    <location>
        <begin position="450"/>
        <end position="481"/>
    </location>
</feature>
<evidence type="ECO:0000256" key="1">
    <source>
        <dbReference type="ARBA" id="ARBA00004308"/>
    </source>
</evidence>
<evidence type="ECO:0000313" key="7">
    <source>
        <dbReference type="Proteomes" id="UP000701801"/>
    </source>
</evidence>
<dbReference type="GO" id="GO:0012505">
    <property type="term" value="C:endomembrane system"/>
    <property type="evidence" value="ECO:0007669"/>
    <property type="project" value="UniProtKB-SubCell"/>
</dbReference>
<keyword evidence="7" id="KW-1185">Reference proteome</keyword>
<dbReference type="InterPro" id="IPR028565">
    <property type="entry name" value="MHD"/>
</dbReference>
<feature type="domain" description="MHD" evidence="5">
    <location>
        <begin position="306"/>
        <end position="656"/>
    </location>
</feature>
<name>A0A9N9LJW2_9HELO</name>
<comment type="subcellular location">
    <subcellularLocation>
        <location evidence="1">Endomembrane system</location>
    </subcellularLocation>
</comment>
<dbReference type="CDD" id="cd14837">
    <property type="entry name" value="AP3_Mu_N"/>
    <property type="match status" value="1"/>
</dbReference>
<dbReference type="InterPro" id="IPR050431">
    <property type="entry name" value="Adaptor_comp_med_subunit"/>
</dbReference>